<gene>
    <name evidence="1" type="ORF">Taro_005112</name>
</gene>
<name>A0A843TRK1_COLES</name>
<evidence type="ECO:0000313" key="2">
    <source>
        <dbReference type="Proteomes" id="UP000652761"/>
    </source>
</evidence>
<sequence>MFVASCSDNIYEPKKDGRGAYLNPEHMISLLFGKQLESAIIDMFLLLLQTKKVDQPSEYYDYDCLPAYGKADMDLMRGNWHRPLFKRSTGRKKTEASVKLQLK</sequence>
<protein>
    <submittedName>
        <fullName evidence="1">Uncharacterized protein</fullName>
    </submittedName>
</protein>
<dbReference type="AlphaFoldDB" id="A0A843TRK1"/>
<reference evidence="1" key="1">
    <citation type="submission" date="2017-07" db="EMBL/GenBank/DDBJ databases">
        <title>Taro Niue Genome Assembly and Annotation.</title>
        <authorList>
            <person name="Atibalentja N."/>
            <person name="Keating K."/>
            <person name="Fields C.J."/>
        </authorList>
    </citation>
    <scope>NUCLEOTIDE SEQUENCE</scope>
    <source>
        <strain evidence="1">Niue_2</strain>
        <tissue evidence="1">Leaf</tissue>
    </source>
</reference>
<comment type="caution">
    <text evidence="1">The sequence shown here is derived from an EMBL/GenBank/DDBJ whole genome shotgun (WGS) entry which is preliminary data.</text>
</comment>
<evidence type="ECO:0000313" key="1">
    <source>
        <dbReference type="EMBL" id="MQL72806.1"/>
    </source>
</evidence>
<keyword evidence="2" id="KW-1185">Reference proteome</keyword>
<dbReference type="Proteomes" id="UP000652761">
    <property type="component" value="Unassembled WGS sequence"/>
</dbReference>
<proteinExistence type="predicted"/>
<organism evidence="1 2">
    <name type="scientific">Colocasia esculenta</name>
    <name type="common">Wild taro</name>
    <name type="synonym">Arum esculentum</name>
    <dbReference type="NCBI Taxonomy" id="4460"/>
    <lineage>
        <taxon>Eukaryota</taxon>
        <taxon>Viridiplantae</taxon>
        <taxon>Streptophyta</taxon>
        <taxon>Embryophyta</taxon>
        <taxon>Tracheophyta</taxon>
        <taxon>Spermatophyta</taxon>
        <taxon>Magnoliopsida</taxon>
        <taxon>Liliopsida</taxon>
        <taxon>Araceae</taxon>
        <taxon>Aroideae</taxon>
        <taxon>Colocasieae</taxon>
        <taxon>Colocasia</taxon>
    </lineage>
</organism>
<dbReference type="EMBL" id="NMUH01000142">
    <property type="protein sequence ID" value="MQL72806.1"/>
    <property type="molecule type" value="Genomic_DNA"/>
</dbReference>
<accession>A0A843TRK1</accession>